<dbReference type="Proteomes" id="UP000031829">
    <property type="component" value="Chromosome"/>
</dbReference>
<dbReference type="HOGENOM" id="CLU_013985_3_6_9"/>
<dbReference type="InterPro" id="IPR000182">
    <property type="entry name" value="GNAT_dom"/>
</dbReference>
<dbReference type="GeneID" id="93643812"/>
<organism evidence="1 2">
    <name type="scientific">Priestia megaterium (strain ATCC 14581 / DSM 32 / CCUG 1817 / JCM 2506 / NBRC 15308 / NCIMB 9376 / NCTC 10342 / NRRL B-14308 / VKM B-512 / Ford 19)</name>
    <name type="common">Bacillus megaterium</name>
    <dbReference type="NCBI Taxonomy" id="1348623"/>
    <lineage>
        <taxon>Bacteria</taxon>
        <taxon>Bacillati</taxon>
        <taxon>Bacillota</taxon>
        <taxon>Bacilli</taxon>
        <taxon>Bacillales</taxon>
        <taxon>Bacillaceae</taxon>
        <taxon>Priestia</taxon>
    </lineage>
</organism>
<dbReference type="EMBL" id="CP009920">
    <property type="protein sequence ID" value="AJI22059.1"/>
    <property type="molecule type" value="Genomic_DNA"/>
</dbReference>
<accession>A0A0B6AQE6</accession>
<dbReference type="InterPro" id="IPR051531">
    <property type="entry name" value="N-acetyltransferase"/>
</dbReference>
<dbReference type="KEGG" id="bmeg:BG04_297"/>
<dbReference type="InterPro" id="IPR016181">
    <property type="entry name" value="Acyl_CoA_acyltransferase"/>
</dbReference>
<sequence length="179" mass="20774">MFPELETKRLMLRKIVEDDAGEILECFSDEEVLRYYGQKPLESINQVKEIIKNFSKGYEEKQLIKWGIQLKGKEKLIGTIGFQEWSSEHKKANVSYALFPEYWNKGYATEAVHEAISYDFNELQYNRIGAIVFTQNSGSIALLSKLGFKKEGTLREYLYQNGIPFDTYVYSLLRGEAKV</sequence>
<reference evidence="1 2" key="1">
    <citation type="journal article" date="2015" name="Genome Announc.">
        <title>Complete genome sequences for 35 biothreat assay-relevant bacillus species.</title>
        <authorList>
            <person name="Johnson S.L."/>
            <person name="Daligault H.E."/>
            <person name="Davenport K.W."/>
            <person name="Jaissle J."/>
            <person name="Frey K.G."/>
            <person name="Ladner J.T."/>
            <person name="Broomall S.M."/>
            <person name="Bishop-Lilly K.A."/>
            <person name="Bruce D.C."/>
            <person name="Gibbons H.S."/>
            <person name="Coyne S.R."/>
            <person name="Lo C.C."/>
            <person name="Meincke L."/>
            <person name="Munk A.C."/>
            <person name="Koroleva G.I."/>
            <person name="Rosenzweig C.N."/>
            <person name="Palacios G.F."/>
            <person name="Redden C.L."/>
            <person name="Minogue T.D."/>
            <person name="Chain P.S."/>
        </authorList>
    </citation>
    <scope>NUCLEOTIDE SEQUENCE [LARGE SCALE GENOMIC DNA]</scope>
    <source>
        <strain evidence="2">ATCC 14581 / DSM 32 / JCM 2506 / NBRC 15308 / NCIMB 9376 / NCTC 10342 / NRRL B-14308 / VKM B-512</strain>
    </source>
</reference>
<dbReference type="Pfam" id="PF13302">
    <property type="entry name" value="Acetyltransf_3"/>
    <property type="match status" value="1"/>
</dbReference>
<protein>
    <submittedName>
        <fullName evidence="1">Acetyltransferase family protein</fullName>
    </submittedName>
</protein>
<dbReference type="PANTHER" id="PTHR43792">
    <property type="entry name" value="GNAT FAMILY, PUTATIVE (AFU_ORTHOLOGUE AFUA_3G00765)-RELATED-RELATED"/>
    <property type="match status" value="1"/>
</dbReference>
<dbReference type="PROSITE" id="PS51186">
    <property type="entry name" value="GNAT"/>
    <property type="match status" value="1"/>
</dbReference>
<name>A0A0B6AQE6_PRIM2</name>
<dbReference type="GO" id="GO:0008999">
    <property type="term" value="F:protein-N-terminal-alanine acetyltransferase activity"/>
    <property type="evidence" value="ECO:0007669"/>
    <property type="project" value="TreeGrafter"/>
</dbReference>
<dbReference type="Gene3D" id="3.40.630.30">
    <property type="match status" value="1"/>
</dbReference>
<keyword evidence="1" id="KW-0808">Transferase</keyword>
<evidence type="ECO:0000313" key="1">
    <source>
        <dbReference type="EMBL" id="AJI22059.1"/>
    </source>
</evidence>
<dbReference type="RefSeq" id="WP_034650260.1">
    <property type="nucleotide sequence ID" value="NZ_BCVB01000006.1"/>
</dbReference>
<dbReference type="PANTHER" id="PTHR43792:SF9">
    <property type="entry name" value="RIBOSOMAL-PROTEIN-ALANINE ACETYLTRANSFERASE"/>
    <property type="match status" value="1"/>
</dbReference>
<gene>
    <name evidence="1" type="ORF">BG04_297</name>
</gene>
<dbReference type="SUPFAM" id="SSF55729">
    <property type="entry name" value="Acyl-CoA N-acyltransferases (Nat)"/>
    <property type="match status" value="1"/>
</dbReference>
<proteinExistence type="predicted"/>
<dbReference type="GO" id="GO:0005737">
    <property type="term" value="C:cytoplasm"/>
    <property type="evidence" value="ECO:0007669"/>
    <property type="project" value="TreeGrafter"/>
</dbReference>
<evidence type="ECO:0000313" key="2">
    <source>
        <dbReference type="Proteomes" id="UP000031829"/>
    </source>
</evidence>
<dbReference type="AlphaFoldDB" id="A0A0B6AQE6"/>